<protein>
    <submittedName>
        <fullName evidence="1">5344_t:CDS:1</fullName>
    </submittedName>
</protein>
<sequence>FANEEVKRIPLDISLARNNPDIFINPLDIIKIFKKRPHRRGRINYMVHAGIYLGKKICHAYYDQDIVNNVQVQVDEAEMEDIQNSKNENRNSTDQERMEIDNNSYEAKEILSEQDYQEICQAMIDEIKQNAGEWKIEQERTLTIIKHKQQKQLQKENNKNMVNSQEYINQKYPIDGACKSGSDKENKDKRREEIIELDLSKGKVGKGLFNNDGKTLTGSLKLERFTKLRKLIIISQQITELDVSKCENLTELDCQNNQIDILNVSGCSNLKIINCSNNHIKELDLNTCDKLEEVDISNCTELTADKIKSDLNYNTVSGKLTKVGPQVTKAGEDNIRNILIIGITGNGKSALANTLSDNDQFEEGGHSTNTNNITKEDILHEIGRGIHAAKEGINQILFVFKDRFSEEQVIVFNMFKDFIAESEITEIVTLVRTNFPNFRNPQKCEDDRKNLINESNKNLSEEWDSIHSMVDDYIRRKEEIKQNLGDTKESNEKIKQEKAGLFKELRVKLAASRGKSTLANVITGIENKFKEGSGSISETRKIQSEQFKDKESDIEYLVIDTPGIGDTKLPTKKILDIIAEAVFLVRDGVSQVFFVTNGRFDQYEMITYDLLREIIFDKDITKHTTIARTRFENFKSKNKCEEDINLMIKEIEDKKTRLESKEKEIKDISLESEQYQKLFTEVEQLKKELASTNLTEIVESCQKRIVYVNNPPIDIDDEDELELNKSILILSGQFISQHRQNS</sequence>
<evidence type="ECO:0000313" key="1">
    <source>
        <dbReference type="EMBL" id="CAG8678663.1"/>
    </source>
</evidence>
<organism evidence="1 2">
    <name type="scientific">Cetraspora pellucida</name>
    <dbReference type="NCBI Taxonomy" id="1433469"/>
    <lineage>
        <taxon>Eukaryota</taxon>
        <taxon>Fungi</taxon>
        <taxon>Fungi incertae sedis</taxon>
        <taxon>Mucoromycota</taxon>
        <taxon>Glomeromycotina</taxon>
        <taxon>Glomeromycetes</taxon>
        <taxon>Diversisporales</taxon>
        <taxon>Gigasporaceae</taxon>
        <taxon>Cetraspora</taxon>
    </lineage>
</organism>
<gene>
    <name evidence="1" type="ORF">SPELUC_LOCUS10033</name>
</gene>
<keyword evidence="2" id="KW-1185">Reference proteome</keyword>
<proteinExistence type="predicted"/>
<dbReference type="Proteomes" id="UP000789366">
    <property type="component" value="Unassembled WGS sequence"/>
</dbReference>
<evidence type="ECO:0000313" key="2">
    <source>
        <dbReference type="Proteomes" id="UP000789366"/>
    </source>
</evidence>
<comment type="caution">
    <text evidence="1">The sequence shown here is derived from an EMBL/GenBank/DDBJ whole genome shotgun (WGS) entry which is preliminary data.</text>
</comment>
<accession>A0ACA9NVU1</accession>
<dbReference type="EMBL" id="CAJVPW010017827">
    <property type="protein sequence ID" value="CAG8678663.1"/>
    <property type="molecule type" value="Genomic_DNA"/>
</dbReference>
<reference evidence="1" key="1">
    <citation type="submission" date="2021-06" db="EMBL/GenBank/DDBJ databases">
        <authorList>
            <person name="Kallberg Y."/>
            <person name="Tangrot J."/>
            <person name="Rosling A."/>
        </authorList>
    </citation>
    <scope>NUCLEOTIDE SEQUENCE</scope>
    <source>
        <strain evidence="1">28 12/20/2015</strain>
    </source>
</reference>
<name>A0ACA9NVU1_9GLOM</name>
<feature type="non-terminal residue" evidence="1">
    <location>
        <position position="1"/>
    </location>
</feature>
<feature type="non-terminal residue" evidence="1">
    <location>
        <position position="742"/>
    </location>
</feature>